<dbReference type="AlphaFoldDB" id="Q1YWV9"/>
<dbReference type="EMBL" id="AAPH01000048">
    <property type="protein sequence ID" value="EAS40743.1"/>
    <property type="molecule type" value="Genomic_DNA"/>
</dbReference>
<keyword evidence="1" id="KW-0238">DNA-binding</keyword>
<name>Q1YWV9_9GAMM</name>
<evidence type="ECO:0000313" key="3">
    <source>
        <dbReference type="EMBL" id="EAS40743.1"/>
    </source>
</evidence>
<dbReference type="InterPro" id="IPR001387">
    <property type="entry name" value="Cro/C1-type_HTH"/>
</dbReference>
<dbReference type="SMART" id="SM00530">
    <property type="entry name" value="HTH_XRE"/>
    <property type="match status" value="1"/>
</dbReference>
<dbReference type="GO" id="GO:0005829">
    <property type="term" value="C:cytosol"/>
    <property type="evidence" value="ECO:0007669"/>
    <property type="project" value="TreeGrafter"/>
</dbReference>
<dbReference type="PANTHER" id="PTHR46797:SF1">
    <property type="entry name" value="METHYLPHOSPHONATE SYNTHASE"/>
    <property type="match status" value="1"/>
</dbReference>
<dbReference type="InterPro" id="IPR010982">
    <property type="entry name" value="Lambda_DNA-bd_dom_sf"/>
</dbReference>
<dbReference type="Pfam" id="PF01381">
    <property type="entry name" value="HTH_3"/>
    <property type="match status" value="1"/>
</dbReference>
<dbReference type="GO" id="GO:0003677">
    <property type="term" value="F:DNA binding"/>
    <property type="evidence" value="ECO:0007669"/>
    <property type="project" value="UniProtKB-KW"/>
</dbReference>
<evidence type="ECO:0000259" key="2">
    <source>
        <dbReference type="PROSITE" id="PS50943"/>
    </source>
</evidence>
<dbReference type="InterPro" id="IPR050807">
    <property type="entry name" value="TransReg_Diox_bact_type"/>
</dbReference>
<gene>
    <name evidence="3" type="ORF">P3TCK_08653</name>
</gene>
<dbReference type="HOGENOM" id="CLU_066192_10_1_6"/>
<evidence type="ECO:0000256" key="1">
    <source>
        <dbReference type="ARBA" id="ARBA00023125"/>
    </source>
</evidence>
<dbReference type="GO" id="GO:0003700">
    <property type="term" value="F:DNA-binding transcription factor activity"/>
    <property type="evidence" value="ECO:0007669"/>
    <property type="project" value="TreeGrafter"/>
</dbReference>
<dbReference type="Gene3D" id="1.10.260.40">
    <property type="entry name" value="lambda repressor-like DNA-binding domains"/>
    <property type="match status" value="1"/>
</dbReference>
<dbReference type="CDD" id="cd00093">
    <property type="entry name" value="HTH_XRE"/>
    <property type="match status" value="1"/>
</dbReference>
<dbReference type="Proteomes" id="UP000003789">
    <property type="component" value="Unassembled WGS sequence"/>
</dbReference>
<protein>
    <submittedName>
        <fullName evidence="3">Putative transcriptional regulator</fullName>
    </submittedName>
</protein>
<dbReference type="PANTHER" id="PTHR46797">
    <property type="entry name" value="HTH-TYPE TRANSCRIPTIONAL REGULATOR"/>
    <property type="match status" value="1"/>
</dbReference>
<sequence length="102" mass="11581">MHTESPLPIRLKESRKTAGISQKELGIRLGMDPSSASGRMNHYEKGRHMPDIATLRRIADELGVPLSYFFCDSDNSAKLVRLIEKLSEEDKKELIRKLENDA</sequence>
<dbReference type="RefSeq" id="WP_006229768.1">
    <property type="nucleotide sequence ID" value="NZ_CH724134.1"/>
</dbReference>
<dbReference type="OrthoDB" id="6006530at2"/>
<dbReference type="SUPFAM" id="SSF47413">
    <property type="entry name" value="lambda repressor-like DNA-binding domains"/>
    <property type="match status" value="1"/>
</dbReference>
<proteinExistence type="predicted"/>
<organism evidence="3 4">
    <name type="scientific">Photobacterium profundum 3TCK</name>
    <dbReference type="NCBI Taxonomy" id="314280"/>
    <lineage>
        <taxon>Bacteria</taxon>
        <taxon>Pseudomonadati</taxon>
        <taxon>Pseudomonadota</taxon>
        <taxon>Gammaproteobacteria</taxon>
        <taxon>Vibrionales</taxon>
        <taxon>Vibrionaceae</taxon>
        <taxon>Photobacterium</taxon>
    </lineage>
</organism>
<reference evidence="3 4" key="1">
    <citation type="submission" date="2006-03" db="EMBL/GenBank/DDBJ databases">
        <authorList>
            <person name="Bartlett D.H."/>
            <person name="Valle G."/>
            <person name="Lauro F.M."/>
            <person name="Vezzi A."/>
            <person name="Simonato F."/>
            <person name="Eloe E."/>
            <person name="Vitulo N."/>
            <person name="Stratton T.K."/>
            <person name="D'angelo M."/>
            <person name="Ferriera S."/>
            <person name="Johnson J."/>
            <person name="Kravitz S."/>
            <person name="Beeson K."/>
            <person name="Sutton G."/>
            <person name="Rogers Y."/>
            <person name="Friedman R."/>
            <person name="Frazier M."/>
            <person name="Venter J.C."/>
        </authorList>
    </citation>
    <scope>NUCLEOTIDE SEQUENCE [LARGE SCALE GENOMIC DNA]</scope>
    <source>
        <strain evidence="3 4">3TCK</strain>
    </source>
</reference>
<feature type="domain" description="HTH cro/C1-type" evidence="2">
    <location>
        <begin position="11"/>
        <end position="69"/>
    </location>
</feature>
<dbReference type="PROSITE" id="PS50943">
    <property type="entry name" value="HTH_CROC1"/>
    <property type="match status" value="1"/>
</dbReference>
<accession>Q1YWV9</accession>
<evidence type="ECO:0000313" key="4">
    <source>
        <dbReference type="Proteomes" id="UP000003789"/>
    </source>
</evidence>
<comment type="caution">
    <text evidence="3">The sequence shown here is derived from an EMBL/GenBank/DDBJ whole genome shotgun (WGS) entry which is preliminary data.</text>
</comment>